<evidence type="ECO:0000256" key="2">
    <source>
        <dbReference type="ARBA" id="ARBA00023125"/>
    </source>
</evidence>
<dbReference type="SMART" id="SM00422">
    <property type="entry name" value="HTH_MERR"/>
    <property type="match status" value="1"/>
</dbReference>
<proteinExistence type="predicted"/>
<dbReference type="Pfam" id="PF07739">
    <property type="entry name" value="TipAS"/>
    <property type="match status" value="1"/>
</dbReference>
<evidence type="ECO:0000259" key="6">
    <source>
        <dbReference type="PROSITE" id="PS50937"/>
    </source>
</evidence>
<dbReference type="SUPFAM" id="SSF89082">
    <property type="entry name" value="Antibiotic binding domain of TipA-like multidrug resistance regulators"/>
    <property type="match status" value="1"/>
</dbReference>
<dbReference type="PROSITE" id="PS00552">
    <property type="entry name" value="HTH_MERR_1"/>
    <property type="match status" value="1"/>
</dbReference>
<keyword evidence="3" id="KW-0010">Activator</keyword>
<comment type="caution">
    <text evidence="7">The sequence shown here is derived from an EMBL/GenBank/DDBJ whole genome shotgun (WGS) entry which is preliminary data.</text>
</comment>
<dbReference type="InterPro" id="IPR036244">
    <property type="entry name" value="TipA-like_antibiotic-bd"/>
</dbReference>
<dbReference type="Proteomes" id="UP000557217">
    <property type="component" value="Unassembled WGS sequence"/>
</dbReference>
<dbReference type="PROSITE" id="PS50937">
    <property type="entry name" value="HTH_MERR_2"/>
    <property type="match status" value="1"/>
</dbReference>
<dbReference type="SUPFAM" id="SSF46955">
    <property type="entry name" value="Putative DNA-binding domain"/>
    <property type="match status" value="1"/>
</dbReference>
<evidence type="ECO:0000256" key="5">
    <source>
        <dbReference type="SAM" id="Coils"/>
    </source>
</evidence>
<evidence type="ECO:0000256" key="3">
    <source>
        <dbReference type="ARBA" id="ARBA00023159"/>
    </source>
</evidence>
<name>A0A840PUJ5_URETH</name>
<dbReference type="InterPro" id="IPR009061">
    <property type="entry name" value="DNA-bd_dom_put_sf"/>
</dbReference>
<dbReference type="GO" id="GO:0003677">
    <property type="term" value="F:DNA binding"/>
    <property type="evidence" value="ECO:0007669"/>
    <property type="project" value="UniProtKB-KW"/>
</dbReference>
<dbReference type="Pfam" id="PF13411">
    <property type="entry name" value="MerR_1"/>
    <property type="match status" value="1"/>
</dbReference>
<gene>
    <name evidence="7" type="ORF">HNR36_000798</name>
</gene>
<accession>A0A840PUJ5</accession>
<keyword evidence="1" id="KW-0805">Transcription regulation</keyword>
<dbReference type="Gene3D" id="1.10.1660.10">
    <property type="match status" value="1"/>
</dbReference>
<dbReference type="EMBL" id="JACHGZ010000006">
    <property type="protein sequence ID" value="MBB5148412.1"/>
    <property type="molecule type" value="Genomic_DNA"/>
</dbReference>
<dbReference type="Gene3D" id="1.10.490.50">
    <property type="entry name" value="Antibiotic binding domain of TipA-like multidrug resistance regulators"/>
    <property type="match status" value="1"/>
</dbReference>
<dbReference type="InterPro" id="IPR000551">
    <property type="entry name" value="MerR-type_HTH_dom"/>
</dbReference>
<feature type="domain" description="HTH merR-type" evidence="6">
    <location>
        <begin position="1"/>
        <end position="71"/>
    </location>
</feature>
<keyword evidence="5" id="KW-0175">Coiled coil</keyword>
<reference evidence="7 8" key="1">
    <citation type="submission" date="2020-08" db="EMBL/GenBank/DDBJ databases">
        <title>Genomic Encyclopedia of Type Strains, Phase IV (KMG-IV): sequencing the most valuable type-strain genomes for metagenomic binning, comparative biology and taxonomic classification.</title>
        <authorList>
            <person name="Goeker M."/>
        </authorList>
    </citation>
    <scope>NUCLEOTIDE SEQUENCE [LARGE SCALE GENOMIC DNA]</scope>
    <source>
        <strain evidence="7 8">DSM 10633</strain>
    </source>
</reference>
<protein>
    <submittedName>
        <fullName evidence="7">DNA-binding transcriptional MerR regulator</fullName>
    </submittedName>
</protein>
<dbReference type="InterPro" id="IPR012925">
    <property type="entry name" value="TipAS_dom"/>
</dbReference>
<dbReference type="InterPro" id="IPR047057">
    <property type="entry name" value="MerR_fam"/>
</dbReference>
<dbReference type="AlphaFoldDB" id="A0A840PUJ5"/>
<keyword evidence="4" id="KW-0804">Transcription</keyword>
<evidence type="ECO:0000256" key="4">
    <source>
        <dbReference type="ARBA" id="ARBA00023163"/>
    </source>
</evidence>
<dbReference type="CDD" id="cd01106">
    <property type="entry name" value="HTH_TipAL-Mta"/>
    <property type="match status" value="1"/>
</dbReference>
<organism evidence="7 8">
    <name type="scientific">Ureibacillus thermosphaericus</name>
    <dbReference type="NCBI Taxonomy" id="51173"/>
    <lineage>
        <taxon>Bacteria</taxon>
        <taxon>Bacillati</taxon>
        <taxon>Bacillota</taxon>
        <taxon>Bacilli</taxon>
        <taxon>Bacillales</taxon>
        <taxon>Caryophanaceae</taxon>
        <taxon>Ureibacillus</taxon>
    </lineage>
</organism>
<evidence type="ECO:0000313" key="7">
    <source>
        <dbReference type="EMBL" id="MBB5148412.1"/>
    </source>
</evidence>
<evidence type="ECO:0000313" key="8">
    <source>
        <dbReference type="Proteomes" id="UP000557217"/>
    </source>
</evidence>
<dbReference type="RefSeq" id="WP_016838374.1">
    <property type="nucleotide sequence ID" value="NZ_AP018335.1"/>
</dbReference>
<sequence>MEYTISQLAKLAGISTRTLRYYDEINLLKPKRINSSGYRIYGQEEVNRLQQILFFRELDVNIETIISIMNDPNYDSIKALENHLIQLRNKRSRLDRLIESVKKTIAHEKGEMMMSNEEKFEAFKEKLIEENEQKYGEEIRQKYGENVVSKSNEKFRNMSKEDYERFVQLGDEILKLLAKAYEIGDPTSPLAQELAAKHKQWLTFTWPSYSKEAHRGLAEMYVADERFKAYYDQKVTGRTEFLRDAIIHYLENNS</sequence>
<dbReference type="PANTHER" id="PTHR30204:SF90">
    <property type="entry name" value="HTH-TYPE TRANSCRIPTIONAL ACTIVATOR MTA"/>
    <property type="match status" value="1"/>
</dbReference>
<dbReference type="PANTHER" id="PTHR30204">
    <property type="entry name" value="REDOX-CYCLING DRUG-SENSING TRANSCRIPTIONAL ACTIVATOR SOXR"/>
    <property type="match status" value="1"/>
</dbReference>
<dbReference type="PRINTS" id="PR00040">
    <property type="entry name" value="HTHMERR"/>
</dbReference>
<keyword evidence="8" id="KW-1185">Reference proteome</keyword>
<feature type="coiled-coil region" evidence="5">
    <location>
        <begin position="77"/>
        <end position="104"/>
    </location>
</feature>
<keyword evidence="2 7" id="KW-0238">DNA-binding</keyword>
<evidence type="ECO:0000256" key="1">
    <source>
        <dbReference type="ARBA" id="ARBA00023015"/>
    </source>
</evidence>
<dbReference type="GO" id="GO:0003700">
    <property type="term" value="F:DNA-binding transcription factor activity"/>
    <property type="evidence" value="ECO:0007669"/>
    <property type="project" value="InterPro"/>
</dbReference>